<organism evidence="2 3">
    <name type="scientific">Gryllus longicercus</name>
    <dbReference type="NCBI Taxonomy" id="2509291"/>
    <lineage>
        <taxon>Eukaryota</taxon>
        <taxon>Metazoa</taxon>
        <taxon>Ecdysozoa</taxon>
        <taxon>Arthropoda</taxon>
        <taxon>Hexapoda</taxon>
        <taxon>Insecta</taxon>
        <taxon>Pterygota</taxon>
        <taxon>Neoptera</taxon>
        <taxon>Polyneoptera</taxon>
        <taxon>Orthoptera</taxon>
        <taxon>Ensifera</taxon>
        <taxon>Gryllidea</taxon>
        <taxon>Grylloidea</taxon>
        <taxon>Gryllidae</taxon>
        <taxon>Gryllinae</taxon>
        <taxon>Gryllus</taxon>
    </lineage>
</organism>
<feature type="transmembrane region" description="Helical" evidence="1">
    <location>
        <begin position="152"/>
        <end position="174"/>
    </location>
</feature>
<feature type="transmembrane region" description="Helical" evidence="1">
    <location>
        <begin position="51"/>
        <end position="73"/>
    </location>
</feature>
<keyword evidence="1" id="KW-0812">Transmembrane</keyword>
<proteinExistence type="predicted"/>
<gene>
    <name evidence="2" type="ORF">R5R35_012448</name>
</gene>
<keyword evidence="1" id="KW-0472">Membrane</keyword>
<comment type="caution">
    <text evidence="2">The sequence shown here is derived from an EMBL/GenBank/DDBJ whole genome shotgun (WGS) entry which is preliminary data.</text>
</comment>
<keyword evidence="1" id="KW-1133">Transmembrane helix</keyword>
<evidence type="ECO:0000313" key="2">
    <source>
        <dbReference type="EMBL" id="KAK7863942.1"/>
    </source>
</evidence>
<evidence type="ECO:0000256" key="1">
    <source>
        <dbReference type="SAM" id="Phobius"/>
    </source>
</evidence>
<protein>
    <submittedName>
        <fullName evidence="2">Uncharacterized protein</fullName>
    </submittedName>
</protein>
<keyword evidence="3" id="KW-1185">Reference proteome</keyword>
<dbReference type="Proteomes" id="UP001378592">
    <property type="component" value="Unassembled WGS sequence"/>
</dbReference>
<reference evidence="2 3" key="1">
    <citation type="submission" date="2024-03" db="EMBL/GenBank/DDBJ databases">
        <title>The genome assembly and annotation of the cricket Gryllus longicercus Weissman &amp; Gray.</title>
        <authorList>
            <person name="Szrajer S."/>
            <person name="Gray D."/>
            <person name="Ylla G."/>
        </authorList>
    </citation>
    <scope>NUCLEOTIDE SEQUENCE [LARGE SCALE GENOMIC DNA]</scope>
    <source>
        <strain evidence="2">DAG 2021-001</strain>
        <tissue evidence="2">Whole body minus gut</tissue>
    </source>
</reference>
<sequence length="199" mass="21689">MGEPTSPSSGSSRAAPLRLRFARGALSCCTHCGYPQRSLCCFGCSYSTRAIFIGSGGVMAGLTYFLILLFLLICPGKDYIQGNVYVTGFLVLGIIYLPMGLTLIYSAQKRNPHVLLPWIVLNFFFALCEFLGVILAPAYAAKDDALCGKTRVALAVFVLQVIIVGCRCYCIAIVTQFRHKMLAVEAAARMSEPGRTYVF</sequence>
<evidence type="ECO:0000313" key="3">
    <source>
        <dbReference type="Proteomes" id="UP001378592"/>
    </source>
</evidence>
<name>A0AAN9VMV6_9ORTH</name>
<feature type="transmembrane region" description="Helical" evidence="1">
    <location>
        <begin position="119"/>
        <end position="140"/>
    </location>
</feature>
<feature type="transmembrane region" description="Helical" evidence="1">
    <location>
        <begin position="85"/>
        <end position="107"/>
    </location>
</feature>
<accession>A0AAN9VMV6</accession>
<dbReference type="AlphaFoldDB" id="A0AAN9VMV6"/>
<dbReference type="EMBL" id="JAZDUA010000215">
    <property type="protein sequence ID" value="KAK7863942.1"/>
    <property type="molecule type" value="Genomic_DNA"/>
</dbReference>